<gene>
    <name evidence="9" type="ORF">EGW08_011049</name>
</gene>
<dbReference type="PRINTS" id="PR01609">
    <property type="entry name" value="CD36FAMILY"/>
</dbReference>
<dbReference type="EMBL" id="RQTK01000351">
    <property type="protein sequence ID" value="RUS81184.1"/>
    <property type="molecule type" value="Genomic_DNA"/>
</dbReference>
<keyword evidence="4 8" id="KW-1133">Transmembrane helix</keyword>
<keyword evidence="3 8" id="KW-0812">Transmembrane</keyword>
<evidence type="ECO:0000256" key="7">
    <source>
        <dbReference type="SAM" id="MobiDB-lite"/>
    </source>
</evidence>
<feature type="transmembrane region" description="Helical" evidence="8">
    <location>
        <begin position="721"/>
        <end position="740"/>
    </location>
</feature>
<dbReference type="OrthoDB" id="18585at2759"/>
<organism evidence="9 10">
    <name type="scientific">Elysia chlorotica</name>
    <name type="common">Eastern emerald elysia</name>
    <name type="synonym">Sea slug</name>
    <dbReference type="NCBI Taxonomy" id="188477"/>
    <lineage>
        <taxon>Eukaryota</taxon>
        <taxon>Metazoa</taxon>
        <taxon>Spiralia</taxon>
        <taxon>Lophotrochozoa</taxon>
        <taxon>Mollusca</taxon>
        <taxon>Gastropoda</taxon>
        <taxon>Heterobranchia</taxon>
        <taxon>Euthyneura</taxon>
        <taxon>Panpulmonata</taxon>
        <taxon>Sacoglossa</taxon>
        <taxon>Placobranchoidea</taxon>
        <taxon>Plakobranchidae</taxon>
        <taxon>Elysia</taxon>
    </lineage>
</organism>
<evidence type="ECO:0000313" key="10">
    <source>
        <dbReference type="Proteomes" id="UP000271974"/>
    </source>
</evidence>
<dbReference type="GO" id="GO:0005737">
    <property type="term" value="C:cytoplasm"/>
    <property type="evidence" value="ECO:0007669"/>
    <property type="project" value="TreeGrafter"/>
</dbReference>
<sequence>MRRPFQLTMAPGLTDHHNNTNNNSNSHQNHNNQNGTHNSSHRHSVGPWSLKDRNDLSHTSYGSGRGKAVSTHILGVGIVFVGVLVLAVGLIMGLEFPRYVYQQNKDEQCVVHEGHRKYPQWVDGSEWTRLVRIFYWTLLNPQGFLYMAEKPRFAQRGPYVYKARESKYDVSFNGPQVSYRLRRRYVFDPDSTSSECPTCSQDDTLTILSPWYIRALSKSGGEELLALQSVALYTSGLLQQAIGVGDSAPWTMNNTLAAAMGDFRSSPSSSSLANSYPELATFAFGPWLYNQSTPQYVDNLQNTTFSSAEMRGLYSVLTNSSLLGGSFLRLNDAQLSTRCRLWARDICSGQRASLDLSLAACGVIYLIHTCGENVSSQARELLHQAFCWQGSGSDTCLDFTTAPETLAAAYTHALAGYFAFLSNHFFNVFLVHRQLRLVESRPQNQLALGFEAHAAASFLPTTFYSGLLLSEWGADGTEADPLWKVYTCLQHRDMDNNMKLIEYNSSWFSPVSLQYDTESRYSLSSHTDFGTSCGHLRTCTQCSSSSSALDFFIEALHRPASFHLAQRTSLWGVDVVRYEMSEGSLGNSSRLRVAQGLQNMTGVTGFPAWIGKPHVTTEPADHVSFGDSPSSASSEPSSIDIEPSFVSVEPVTGRIWERSIKLQMSVGITEESAQTLARNIRDPSLPFPVFWTERWQQIQSSEVNAYKHLVTRLMRVSCGGVIGFSIVAIIIVIIGIAVCLNPSKPNRVSPVAEETSNITSRH</sequence>
<evidence type="ECO:0000256" key="1">
    <source>
        <dbReference type="ARBA" id="ARBA00004370"/>
    </source>
</evidence>
<dbReference type="AlphaFoldDB" id="A0A3S1A2R7"/>
<accession>A0A3S1A2R7</accession>
<dbReference type="Proteomes" id="UP000271974">
    <property type="component" value="Unassembled WGS sequence"/>
</dbReference>
<reference evidence="9 10" key="1">
    <citation type="submission" date="2019-01" db="EMBL/GenBank/DDBJ databases">
        <title>A draft genome assembly of the solar-powered sea slug Elysia chlorotica.</title>
        <authorList>
            <person name="Cai H."/>
            <person name="Li Q."/>
            <person name="Fang X."/>
            <person name="Li J."/>
            <person name="Curtis N.E."/>
            <person name="Altenburger A."/>
            <person name="Shibata T."/>
            <person name="Feng M."/>
            <person name="Maeda T."/>
            <person name="Schwartz J.A."/>
            <person name="Shigenobu S."/>
            <person name="Lundholm N."/>
            <person name="Nishiyama T."/>
            <person name="Yang H."/>
            <person name="Hasebe M."/>
            <person name="Li S."/>
            <person name="Pierce S.K."/>
            <person name="Wang J."/>
        </authorList>
    </citation>
    <scope>NUCLEOTIDE SEQUENCE [LARGE SCALE GENOMIC DNA]</scope>
    <source>
        <strain evidence="9">EC2010</strain>
        <tissue evidence="9">Whole organism of an adult</tissue>
    </source>
</reference>
<dbReference type="GO" id="GO:0005044">
    <property type="term" value="F:scavenger receptor activity"/>
    <property type="evidence" value="ECO:0007669"/>
    <property type="project" value="TreeGrafter"/>
</dbReference>
<feature type="region of interest" description="Disordered" evidence="7">
    <location>
        <begin position="1"/>
        <end position="49"/>
    </location>
</feature>
<comment type="caution">
    <text evidence="9">The sequence shown here is derived from an EMBL/GenBank/DDBJ whole genome shotgun (WGS) entry which is preliminary data.</text>
</comment>
<dbReference type="PANTHER" id="PTHR11923:SF51">
    <property type="entry name" value="LYSOSOME MEMBRANE PROTEIN 2"/>
    <property type="match status" value="1"/>
</dbReference>
<dbReference type="InterPro" id="IPR002159">
    <property type="entry name" value="CD36_fam"/>
</dbReference>
<keyword evidence="5 8" id="KW-0472">Membrane</keyword>
<name>A0A3S1A2R7_ELYCH</name>
<evidence type="ECO:0000256" key="2">
    <source>
        <dbReference type="ARBA" id="ARBA00010532"/>
    </source>
</evidence>
<dbReference type="Pfam" id="PF01130">
    <property type="entry name" value="CD36"/>
    <property type="match status" value="2"/>
</dbReference>
<feature type="transmembrane region" description="Helical" evidence="8">
    <location>
        <begin position="73"/>
        <end position="94"/>
    </location>
</feature>
<dbReference type="GO" id="GO:0016020">
    <property type="term" value="C:membrane"/>
    <property type="evidence" value="ECO:0007669"/>
    <property type="project" value="UniProtKB-SubCell"/>
</dbReference>
<evidence type="ECO:0000313" key="9">
    <source>
        <dbReference type="EMBL" id="RUS81184.1"/>
    </source>
</evidence>
<evidence type="ECO:0000256" key="5">
    <source>
        <dbReference type="ARBA" id="ARBA00023136"/>
    </source>
</evidence>
<keyword evidence="10" id="KW-1185">Reference proteome</keyword>
<feature type="compositionally biased region" description="Low complexity" evidence="7">
    <location>
        <begin position="19"/>
        <end position="38"/>
    </location>
</feature>
<evidence type="ECO:0000256" key="3">
    <source>
        <dbReference type="ARBA" id="ARBA00022692"/>
    </source>
</evidence>
<comment type="subcellular location">
    <subcellularLocation>
        <location evidence="1">Membrane</location>
    </subcellularLocation>
</comment>
<proteinExistence type="inferred from homology"/>
<dbReference type="PANTHER" id="PTHR11923">
    <property type="entry name" value="SCAVENGER RECEPTOR CLASS B TYPE-1 SR-B1"/>
    <property type="match status" value="1"/>
</dbReference>
<protein>
    <submittedName>
        <fullName evidence="9">Uncharacterized protein</fullName>
    </submittedName>
</protein>
<evidence type="ECO:0000256" key="8">
    <source>
        <dbReference type="SAM" id="Phobius"/>
    </source>
</evidence>
<evidence type="ECO:0000256" key="4">
    <source>
        <dbReference type="ARBA" id="ARBA00022989"/>
    </source>
</evidence>
<keyword evidence="6" id="KW-0325">Glycoprotein</keyword>
<comment type="similarity">
    <text evidence="2">Belongs to the CD36 family.</text>
</comment>
<evidence type="ECO:0000256" key="6">
    <source>
        <dbReference type="ARBA" id="ARBA00023180"/>
    </source>
</evidence>